<dbReference type="EMBL" id="CP071793">
    <property type="protein sequence ID" value="QTD54059.1"/>
    <property type="molecule type" value="Genomic_DNA"/>
</dbReference>
<sequence length="348" mass="38907">MNILILTRYPTKGPSSRYRFLQYLPQLTAAGHHFEIRPFFTTHYLETIYSGKRPNPLYVMGRYLARLGACLRARRFDLVWMEGELLPLIPAPFERALHALLPPRRIYDFDDAVWLRYKGKPFLERKFLSVLRGAAGIVCGNPWLENYCRQVNERIIQIPTVVDWPKYAAAEAPLEGCTIGWIGSPSTLFFLENLYPALRRLAAEMPLRLHIVGAESSDPELDITCSSWSEAAEVSFIERFDIGVMPLDPTPWAEGKCGLKLIQYMAAGVPAVASPVGVNTQLIEGSGGGYLAGDEEAWVTHLGTLLSDGVRRRQCGLAGRAYAQEHLTVQAQGPKLISFLEETVRGQG</sequence>
<dbReference type="Proteomes" id="UP000663929">
    <property type="component" value="Chromosome"/>
</dbReference>
<reference evidence="1" key="1">
    <citation type="submission" date="2021-03" db="EMBL/GenBank/DDBJ databases">
        <title>Acanthopleuribacteraceae sp. M133.</title>
        <authorList>
            <person name="Wang G."/>
        </authorList>
    </citation>
    <scope>NUCLEOTIDE SEQUENCE</scope>
    <source>
        <strain evidence="1">M133</strain>
    </source>
</reference>
<dbReference type="Gene3D" id="3.40.50.2000">
    <property type="entry name" value="Glycogen Phosphorylase B"/>
    <property type="match status" value="1"/>
</dbReference>
<dbReference type="AlphaFoldDB" id="A0A8A4TVU4"/>
<dbReference type="KEGG" id="scor:J3U87_16560"/>
<keyword evidence="2" id="KW-1185">Reference proteome</keyword>
<evidence type="ECO:0000313" key="2">
    <source>
        <dbReference type="Proteomes" id="UP000663929"/>
    </source>
</evidence>
<dbReference type="Pfam" id="PF13692">
    <property type="entry name" value="Glyco_trans_1_4"/>
    <property type="match status" value="1"/>
</dbReference>
<dbReference type="SUPFAM" id="SSF53756">
    <property type="entry name" value="UDP-Glycosyltransferase/glycogen phosphorylase"/>
    <property type="match status" value="1"/>
</dbReference>
<organism evidence="1 2">
    <name type="scientific">Sulfidibacter corallicola</name>
    <dbReference type="NCBI Taxonomy" id="2818388"/>
    <lineage>
        <taxon>Bacteria</taxon>
        <taxon>Pseudomonadati</taxon>
        <taxon>Acidobacteriota</taxon>
        <taxon>Holophagae</taxon>
        <taxon>Acanthopleuribacterales</taxon>
        <taxon>Acanthopleuribacteraceae</taxon>
        <taxon>Sulfidibacter</taxon>
    </lineage>
</organism>
<proteinExistence type="predicted"/>
<name>A0A8A4TVU4_SULCO</name>
<protein>
    <submittedName>
        <fullName evidence="1">Glycosyltransferase family 4 protein</fullName>
    </submittedName>
</protein>
<accession>A0A8A4TVU4</accession>
<gene>
    <name evidence="1" type="ORF">J3U87_16560</name>
</gene>
<evidence type="ECO:0000313" key="1">
    <source>
        <dbReference type="EMBL" id="QTD54059.1"/>
    </source>
</evidence>
<dbReference type="RefSeq" id="WP_237384159.1">
    <property type="nucleotide sequence ID" value="NZ_CP071793.1"/>
</dbReference>
<dbReference type="CDD" id="cd03801">
    <property type="entry name" value="GT4_PimA-like"/>
    <property type="match status" value="1"/>
</dbReference>